<sequence>MLHLRLMECGGQNRHVSWRGSTLSCWQPWRVMMRRLLAFQGQHAVVLAAIAGRIPIFHISSFLGKRILLGDDDILSMWLYLWLPMLSEGGIIQIFYHGLDEPTQEILDETARGIFLYKTPNQAFQFLDDKVLFKLDWSTKSQNEHHQKSTAFADGSNSNNDNSRLIDDGKTTGVSPNKKSKTINQEPQSETDFEKPITKFLDGQIVSNMFVKNNINDIILKMKQIEKNCQTIFKNLERKIDEWEKSQYFYSKQTDRTTPPPPPPARTEHVNALFTGSGKFDDPPKI</sequence>
<proteinExistence type="predicted"/>
<feature type="compositionally biased region" description="Polar residues" evidence="1">
    <location>
        <begin position="172"/>
        <end position="190"/>
    </location>
</feature>
<keyword evidence="2" id="KW-0695">RNA-directed DNA polymerase</keyword>
<evidence type="ECO:0000313" key="2">
    <source>
        <dbReference type="EMBL" id="GEU72771.1"/>
    </source>
</evidence>
<feature type="region of interest" description="Disordered" evidence="1">
    <location>
        <begin position="146"/>
        <end position="194"/>
    </location>
</feature>
<feature type="region of interest" description="Disordered" evidence="1">
    <location>
        <begin position="251"/>
        <end position="286"/>
    </location>
</feature>
<dbReference type="EMBL" id="BKCJ010006558">
    <property type="protein sequence ID" value="GEU72771.1"/>
    <property type="molecule type" value="Genomic_DNA"/>
</dbReference>
<organism evidence="2">
    <name type="scientific">Tanacetum cinerariifolium</name>
    <name type="common">Dalmatian daisy</name>
    <name type="synonym">Chrysanthemum cinerariifolium</name>
    <dbReference type="NCBI Taxonomy" id="118510"/>
    <lineage>
        <taxon>Eukaryota</taxon>
        <taxon>Viridiplantae</taxon>
        <taxon>Streptophyta</taxon>
        <taxon>Embryophyta</taxon>
        <taxon>Tracheophyta</taxon>
        <taxon>Spermatophyta</taxon>
        <taxon>Magnoliopsida</taxon>
        <taxon>eudicotyledons</taxon>
        <taxon>Gunneridae</taxon>
        <taxon>Pentapetalae</taxon>
        <taxon>asterids</taxon>
        <taxon>campanulids</taxon>
        <taxon>Asterales</taxon>
        <taxon>Asteraceae</taxon>
        <taxon>Asteroideae</taxon>
        <taxon>Anthemideae</taxon>
        <taxon>Anthemidinae</taxon>
        <taxon>Tanacetum</taxon>
    </lineage>
</organism>
<dbReference type="GO" id="GO:0003964">
    <property type="term" value="F:RNA-directed DNA polymerase activity"/>
    <property type="evidence" value="ECO:0007669"/>
    <property type="project" value="UniProtKB-KW"/>
</dbReference>
<keyword evidence="2" id="KW-0808">Transferase</keyword>
<protein>
    <submittedName>
        <fullName evidence="2">Reverse transcriptase domain-containing protein</fullName>
    </submittedName>
</protein>
<evidence type="ECO:0000256" key="1">
    <source>
        <dbReference type="SAM" id="MobiDB-lite"/>
    </source>
</evidence>
<gene>
    <name evidence="2" type="ORF">Tci_044749</name>
</gene>
<reference evidence="2" key="1">
    <citation type="journal article" date="2019" name="Sci. Rep.">
        <title>Draft genome of Tanacetum cinerariifolium, the natural source of mosquito coil.</title>
        <authorList>
            <person name="Yamashiro T."/>
            <person name="Shiraishi A."/>
            <person name="Satake H."/>
            <person name="Nakayama K."/>
        </authorList>
    </citation>
    <scope>NUCLEOTIDE SEQUENCE</scope>
</reference>
<accession>A0A6L2MFL3</accession>
<dbReference type="AlphaFoldDB" id="A0A6L2MFL3"/>
<keyword evidence="2" id="KW-0548">Nucleotidyltransferase</keyword>
<comment type="caution">
    <text evidence="2">The sequence shown here is derived from an EMBL/GenBank/DDBJ whole genome shotgun (WGS) entry which is preliminary data.</text>
</comment>
<name>A0A6L2MFL3_TANCI</name>